<evidence type="ECO:0000259" key="4">
    <source>
        <dbReference type="Pfam" id="PF00291"/>
    </source>
</evidence>
<name>A0ABV7JGD8_9GAMM</name>
<dbReference type="Pfam" id="PF00291">
    <property type="entry name" value="PALP"/>
    <property type="match status" value="1"/>
</dbReference>
<dbReference type="InterPro" id="IPR001926">
    <property type="entry name" value="TrpB-like_PALP"/>
</dbReference>
<evidence type="ECO:0000256" key="3">
    <source>
        <dbReference type="ARBA" id="ARBA00023239"/>
    </source>
</evidence>
<dbReference type="EC" id="4.2.3.1" evidence="5"/>
<keyword evidence="6" id="KW-1185">Reference proteome</keyword>
<dbReference type="EMBL" id="JBHRTS010000007">
    <property type="protein sequence ID" value="MFC3195171.1"/>
    <property type="molecule type" value="Genomic_DNA"/>
</dbReference>
<sequence length="409" mass="45003">MSQLNPRLSHLQCTLCATHFPVDQPMNLCPHDHRPVQMMYDTTAMKTDQWYHPERRDLWRFAGLLPMAEGFRSFGEGYTPLLDYRDQSLAAQHGFSLFVKDEGMGHPGFGQNPTLSFKDRGMAVVANMAAHYGLNKLVVPTQGNAGDSLAWYANQMGLAATIIMPDDTPAPIQGSVAALAYHNPHIKLDMVKGTIKEAGLKMKAEYLDQGYFNVATFQEPGWRIEGKKTMGLELAEPNAQCDQWRLPDVILYPTGGGTGILGMWKAFDELEALGMIGDQRPKIIAVQSAATPPVKNAIDAGLFEPEPTPAGHTLAVGLNVAGGIGHFKVMDIIRQSGGTSVAINERDIAHTLQQVWQDKHWWLCPEGAACLAALPELIDQQMINSKDQVVVFNTGSFEKYLPDVRHLLG</sequence>
<evidence type="ECO:0000313" key="5">
    <source>
        <dbReference type="EMBL" id="MFC3195171.1"/>
    </source>
</evidence>
<evidence type="ECO:0000313" key="6">
    <source>
        <dbReference type="Proteomes" id="UP001595533"/>
    </source>
</evidence>
<gene>
    <name evidence="5" type="ORF">ACFODZ_13040</name>
</gene>
<dbReference type="RefSeq" id="WP_077411734.1">
    <property type="nucleotide sequence ID" value="NZ_JBHRTS010000007.1"/>
</dbReference>
<dbReference type="PANTHER" id="PTHR48078:SF6">
    <property type="entry name" value="L-THREONINE DEHYDRATASE CATABOLIC TDCB"/>
    <property type="match status" value="1"/>
</dbReference>
<feature type="domain" description="Tryptophan synthase beta chain-like PALP" evidence="4">
    <location>
        <begin position="74"/>
        <end position="395"/>
    </location>
</feature>
<dbReference type="NCBIfam" id="NF006050">
    <property type="entry name" value="PRK08197.1"/>
    <property type="match status" value="1"/>
</dbReference>
<accession>A0ABV7JGD8</accession>
<comment type="cofactor">
    <cofactor evidence="1">
        <name>pyridoxal 5'-phosphate</name>
        <dbReference type="ChEBI" id="CHEBI:597326"/>
    </cofactor>
</comment>
<comment type="caution">
    <text evidence="5">The sequence shown here is derived from an EMBL/GenBank/DDBJ whole genome shotgun (WGS) entry which is preliminary data.</text>
</comment>
<reference evidence="6" key="1">
    <citation type="journal article" date="2019" name="Int. J. Syst. Evol. Microbiol.">
        <title>The Global Catalogue of Microorganisms (GCM) 10K type strain sequencing project: providing services to taxonomists for standard genome sequencing and annotation.</title>
        <authorList>
            <consortium name="The Broad Institute Genomics Platform"/>
            <consortium name="The Broad Institute Genome Sequencing Center for Infectious Disease"/>
            <person name="Wu L."/>
            <person name="Ma J."/>
        </authorList>
    </citation>
    <scope>NUCLEOTIDE SEQUENCE [LARGE SCALE GENOMIC DNA]</scope>
    <source>
        <strain evidence="6">KCTC 42953</strain>
    </source>
</reference>
<proteinExistence type="predicted"/>
<evidence type="ECO:0000256" key="1">
    <source>
        <dbReference type="ARBA" id="ARBA00001933"/>
    </source>
</evidence>
<dbReference type="Gene3D" id="3.40.50.1100">
    <property type="match status" value="2"/>
</dbReference>
<dbReference type="SUPFAM" id="SSF53686">
    <property type="entry name" value="Tryptophan synthase beta subunit-like PLP-dependent enzymes"/>
    <property type="match status" value="1"/>
</dbReference>
<evidence type="ECO:0000256" key="2">
    <source>
        <dbReference type="ARBA" id="ARBA00022898"/>
    </source>
</evidence>
<dbReference type="InterPro" id="IPR036052">
    <property type="entry name" value="TrpB-like_PALP_sf"/>
</dbReference>
<dbReference type="GO" id="GO:0004795">
    <property type="term" value="F:threonine synthase activity"/>
    <property type="evidence" value="ECO:0007669"/>
    <property type="project" value="UniProtKB-EC"/>
</dbReference>
<keyword evidence="3 5" id="KW-0456">Lyase</keyword>
<protein>
    <submittedName>
        <fullName evidence="5">Threonine synthase</fullName>
        <ecNumber evidence="5">4.2.3.1</ecNumber>
    </submittedName>
</protein>
<dbReference type="Proteomes" id="UP001595533">
    <property type="component" value="Unassembled WGS sequence"/>
</dbReference>
<dbReference type="PANTHER" id="PTHR48078">
    <property type="entry name" value="THREONINE DEHYDRATASE, MITOCHONDRIAL-RELATED"/>
    <property type="match status" value="1"/>
</dbReference>
<dbReference type="InterPro" id="IPR050147">
    <property type="entry name" value="Ser/Thr_Dehydratase"/>
</dbReference>
<keyword evidence="2" id="KW-0663">Pyridoxal phosphate</keyword>
<organism evidence="5 6">
    <name type="scientific">Marinicella sediminis</name>
    <dbReference type="NCBI Taxonomy" id="1792834"/>
    <lineage>
        <taxon>Bacteria</taxon>
        <taxon>Pseudomonadati</taxon>
        <taxon>Pseudomonadota</taxon>
        <taxon>Gammaproteobacteria</taxon>
        <taxon>Lysobacterales</taxon>
        <taxon>Marinicellaceae</taxon>
        <taxon>Marinicella</taxon>
    </lineage>
</organism>